<comment type="caution">
    <text evidence="2">The sequence shown here is derived from an EMBL/GenBank/DDBJ whole genome shotgun (WGS) entry which is preliminary data.</text>
</comment>
<name>C7HVF0_9FIRM</name>
<evidence type="ECO:0000259" key="1">
    <source>
        <dbReference type="Pfam" id="PF01965"/>
    </source>
</evidence>
<keyword evidence="3" id="KW-1185">Reference proteome</keyword>
<dbReference type="EMBL" id="ACXU01000019">
    <property type="protein sequence ID" value="EEU12332.1"/>
    <property type="molecule type" value="Genomic_DNA"/>
</dbReference>
<proteinExistence type="predicted"/>
<feature type="domain" description="DJ-1/PfpI" evidence="1">
    <location>
        <begin position="17"/>
        <end position="180"/>
    </location>
</feature>
<dbReference type="SUPFAM" id="SSF52317">
    <property type="entry name" value="Class I glutamine amidotransferase-like"/>
    <property type="match status" value="1"/>
</dbReference>
<protein>
    <submittedName>
        <fullName evidence="2">DJ-1 family protein</fullName>
    </submittedName>
</protein>
<dbReference type="InterPro" id="IPR029062">
    <property type="entry name" value="Class_I_gatase-like"/>
</dbReference>
<reference evidence="2 3" key="1">
    <citation type="submission" date="2009-08" db="EMBL/GenBank/DDBJ databases">
        <authorList>
            <person name="Muzny D."/>
            <person name="Qin X."/>
            <person name="Deng J."/>
            <person name="Jiang H."/>
            <person name="Liu Y."/>
            <person name="Qu J."/>
            <person name="Song X.-Z."/>
            <person name="Zhang L."/>
            <person name="Thornton R."/>
            <person name="Coyle M."/>
            <person name="Francisco L."/>
            <person name="Jackson L."/>
            <person name="Javaid M."/>
            <person name="Korchina V."/>
            <person name="Kovar C."/>
            <person name="Mata R."/>
            <person name="Mathew T."/>
            <person name="Ngo R."/>
            <person name="Nguyen L."/>
            <person name="Nguyen N."/>
            <person name="Okwuonu G."/>
            <person name="Ongeri F."/>
            <person name="Pham C."/>
            <person name="Simmons D."/>
            <person name="Wilczek-Boney K."/>
            <person name="Hale W."/>
            <person name="Jakkamsetti A."/>
            <person name="Pham P."/>
            <person name="Ruth R."/>
            <person name="San Lucas F."/>
            <person name="Warren J."/>
            <person name="Zhang J."/>
            <person name="Zhao Z."/>
            <person name="Zhou C."/>
            <person name="Zhu D."/>
            <person name="Lee S."/>
            <person name="Bess C."/>
            <person name="Blankenburg K."/>
            <person name="Forbes L."/>
            <person name="Fu Q."/>
            <person name="Gubbala S."/>
            <person name="Hirani K."/>
            <person name="Jayaseelan J.C."/>
            <person name="Lara F."/>
            <person name="Munidasa M."/>
            <person name="Palculict T."/>
            <person name="Patil S."/>
            <person name="Pu L.-L."/>
            <person name="Saada N."/>
            <person name="Tang L."/>
            <person name="Weissenberger G."/>
            <person name="Zhu Y."/>
            <person name="Hemphill L."/>
            <person name="Shang Y."/>
            <person name="Youmans B."/>
            <person name="Ayvaz T."/>
            <person name="Ross M."/>
            <person name="Santibanez J."/>
            <person name="Aqrawi P."/>
            <person name="Gross S."/>
            <person name="Joshi V."/>
            <person name="Fowler G."/>
            <person name="Nazareth L."/>
            <person name="Reid J."/>
            <person name="Worley K."/>
            <person name="Petrosino J."/>
            <person name="Highlander S."/>
            <person name="Gibbs R."/>
            <person name="Gibbs R."/>
        </authorList>
    </citation>
    <scope>NUCLEOTIDE SEQUENCE [LARGE SCALE GENOMIC DNA]</scope>
    <source>
        <strain evidence="2 3">ATCC 51170</strain>
    </source>
</reference>
<dbReference type="PANTHER" id="PTHR48094:SF12">
    <property type="entry name" value="PARKINSON DISEASE PROTEIN 7 HOMOLOG"/>
    <property type="match status" value="1"/>
</dbReference>
<evidence type="ECO:0000313" key="3">
    <source>
        <dbReference type="Proteomes" id="UP000003821"/>
    </source>
</evidence>
<dbReference type="AlphaFoldDB" id="C7HVF0"/>
<dbReference type="InterPro" id="IPR006287">
    <property type="entry name" value="DJ-1"/>
</dbReference>
<dbReference type="Gene3D" id="3.40.50.880">
    <property type="match status" value="1"/>
</dbReference>
<sequence>MTFGCGYNRFMEEFMDRFLVFLADGFEEIEALTLVDYFRRADIFVDMVSVGNDLFVVGSHDIIVKADRLIDDIDLDFYDGIYIPGGSLGAKNLRDDKRVIDIVKKFDEEKKIICAICAGPSVLDRAGIVSDRNLVCHPSVEKSLLNVGNIKSDKLIVMDGNIFTSRGAGASVFLALKLIEMIKGIDVKNSVKAGIQEDFVEKYFGFNF</sequence>
<accession>C7HVF0</accession>
<evidence type="ECO:0000313" key="2">
    <source>
        <dbReference type="EMBL" id="EEU12332.1"/>
    </source>
</evidence>
<dbReference type="Proteomes" id="UP000003821">
    <property type="component" value="Unassembled WGS sequence"/>
</dbReference>
<dbReference type="CDD" id="cd03135">
    <property type="entry name" value="GATase1_DJ-1"/>
    <property type="match status" value="1"/>
</dbReference>
<gene>
    <name evidence="2" type="ORF">HMPREF0078_1251</name>
</gene>
<dbReference type="PANTHER" id="PTHR48094">
    <property type="entry name" value="PROTEIN/NUCLEIC ACID DEGLYCASE DJ-1-RELATED"/>
    <property type="match status" value="1"/>
</dbReference>
<dbReference type="InterPro" id="IPR002818">
    <property type="entry name" value="DJ-1/PfpI"/>
</dbReference>
<dbReference type="eggNOG" id="COG0693">
    <property type="taxonomic scope" value="Bacteria"/>
</dbReference>
<dbReference type="GO" id="GO:0005737">
    <property type="term" value="C:cytoplasm"/>
    <property type="evidence" value="ECO:0007669"/>
    <property type="project" value="TreeGrafter"/>
</dbReference>
<dbReference type="NCBIfam" id="TIGR01383">
    <property type="entry name" value="not_thiJ"/>
    <property type="match status" value="1"/>
</dbReference>
<dbReference type="Pfam" id="PF01965">
    <property type="entry name" value="DJ-1_PfpI"/>
    <property type="match status" value="1"/>
</dbReference>
<dbReference type="HOGENOM" id="CLU_000445_44_2_9"/>
<dbReference type="InterPro" id="IPR050325">
    <property type="entry name" value="Prot/Nucl_acid_deglycase"/>
</dbReference>
<organism evidence="2 3">
    <name type="scientific">Anaerococcus vaginalis ATCC 51170</name>
    <dbReference type="NCBI Taxonomy" id="655811"/>
    <lineage>
        <taxon>Bacteria</taxon>
        <taxon>Bacillati</taxon>
        <taxon>Bacillota</taxon>
        <taxon>Tissierellia</taxon>
        <taxon>Tissierellales</taxon>
        <taxon>Peptoniphilaceae</taxon>
        <taxon>Anaerococcus</taxon>
    </lineage>
</organism>